<comment type="caution">
    <text evidence="7">The sequence shown here is derived from an EMBL/GenBank/DDBJ whole genome shotgun (WGS) entry which is preliminary data.</text>
</comment>
<keyword evidence="5" id="KW-0663">Pyridoxal phosphate</keyword>
<dbReference type="Proteomes" id="UP000754563">
    <property type="component" value="Unassembled WGS sequence"/>
</dbReference>
<evidence type="ECO:0000256" key="1">
    <source>
        <dbReference type="ARBA" id="ARBA00001933"/>
    </source>
</evidence>
<dbReference type="InterPro" id="IPR015422">
    <property type="entry name" value="PyrdxlP-dep_Trfase_small"/>
</dbReference>
<dbReference type="Gene3D" id="3.90.1150.10">
    <property type="entry name" value="Aspartate Aminotransferase, domain 1"/>
    <property type="match status" value="1"/>
</dbReference>
<comment type="cofactor">
    <cofactor evidence="1">
        <name>pyridoxal 5'-phosphate</name>
        <dbReference type="ChEBI" id="CHEBI:597326"/>
    </cofactor>
</comment>
<organism evidence="7 8">
    <name type="scientific">Candidatus Dojkabacteria bacterium</name>
    <dbReference type="NCBI Taxonomy" id="2099670"/>
    <lineage>
        <taxon>Bacteria</taxon>
        <taxon>Candidatus Dojkabacteria</taxon>
    </lineage>
</organism>
<dbReference type="Gene3D" id="3.40.640.10">
    <property type="entry name" value="Type I PLP-dependent aspartate aminotransferase-like (Major domain)"/>
    <property type="match status" value="1"/>
</dbReference>
<dbReference type="AlphaFoldDB" id="A0A955RKL0"/>
<dbReference type="PANTHER" id="PTHR46383:SF1">
    <property type="entry name" value="ASPARTATE AMINOTRANSFERASE"/>
    <property type="match status" value="1"/>
</dbReference>
<dbReference type="EMBL" id="JAGQLH010000054">
    <property type="protein sequence ID" value="MCA9385900.1"/>
    <property type="molecule type" value="Genomic_DNA"/>
</dbReference>
<keyword evidence="4" id="KW-0808">Transferase</keyword>
<feature type="domain" description="Aminotransferase class I/classII large" evidence="6">
    <location>
        <begin position="65"/>
        <end position="367"/>
    </location>
</feature>
<dbReference type="SUPFAM" id="SSF53383">
    <property type="entry name" value="PLP-dependent transferases"/>
    <property type="match status" value="1"/>
</dbReference>
<sequence>MNPLLSSHFSSRQPSAIRAAQIAFSQRTDDVRSINVAIGNVSLPMHPAMVERMKSLGMNGSPFDSGIVKYSATVGFEETNQAFLHIISASGFSVEKLVSQVTEGGSQAMELCILGTCDKDRPLLLLEAAYTNYTSMAKRLGIETLSVSRSLQGNGTFSMPDMQVLEELIKSKNPGALVVIPYDNPTGQYIDTSQMAELAQLCVKYNLWMISDEAYRELHYTTKPTSSVWALTDKIVPGIEGRRISIESTSKVWNACGLRIGAIVTDNNEYHKKSVAENTANLCPNVIGQYIFGAITQIPKEELQDWFKKQRAYYAPMLTKLTEELTELVPGIIISRPDASLYSVVDVRNLVDESFESADFVDYCATKGSVEIDGNQYTLLVSPMGGFYSQTENNPGRTQMRIAYVETPENMQKIPKLFATLFEEYTKSN</sequence>
<keyword evidence="3 7" id="KW-0032">Aminotransferase</keyword>
<evidence type="ECO:0000256" key="4">
    <source>
        <dbReference type="ARBA" id="ARBA00022679"/>
    </source>
</evidence>
<dbReference type="InterPro" id="IPR015421">
    <property type="entry name" value="PyrdxlP-dep_Trfase_major"/>
</dbReference>
<dbReference type="GO" id="GO:0008483">
    <property type="term" value="F:transaminase activity"/>
    <property type="evidence" value="ECO:0007669"/>
    <property type="project" value="UniProtKB-KW"/>
</dbReference>
<accession>A0A955RKL0</accession>
<dbReference type="GO" id="GO:0030170">
    <property type="term" value="F:pyridoxal phosphate binding"/>
    <property type="evidence" value="ECO:0007669"/>
    <property type="project" value="InterPro"/>
</dbReference>
<name>A0A955RKL0_9BACT</name>
<dbReference type="InterPro" id="IPR015424">
    <property type="entry name" value="PyrdxlP-dep_Trfase"/>
</dbReference>
<evidence type="ECO:0000259" key="6">
    <source>
        <dbReference type="Pfam" id="PF00155"/>
    </source>
</evidence>
<evidence type="ECO:0000256" key="2">
    <source>
        <dbReference type="ARBA" id="ARBA00007441"/>
    </source>
</evidence>
<dbReference type="Pfam" id="PF00155">
    <property type="entry name" value="Aminotran_1_2"/>
    <property type="match status" value="1"/>
</dbReference>
<evidence type="ECO:0000256" key="5">
    <source>
        <dbReference type="ARBA" id="ARBA00022898"/>
    </source>
</evidence>
<dbReference type="PANTHER" id="PTHR46383">
    <property type="entry name" value="ASPARTATE AMINOTRANSFERASE"/>
    <property type="match status" value="1"/>
</dbReference>
<protein>
    <submittedName>
        <fullName evidence="7">Aminotransferase class I/II-fold pyridoxal phosphate-dependent enzyme</fullName>
    </submittedName>
</protein>
<evidence type="ECO:0000256" key="3">
    <source>
        <dbReference type="ARBA" id="ARBA00022576"/>
    </source>
</evidence>
<dbReference type="InterPro" id="IPR050596">
    <property type="entry name" value="AspAT/PAT-like"/>
</dbReference>
<gene>
    <name evidence="7" type="ORF">KC717_04605</name>
</gene>
<comment type="similarity">
    <text evidence="2">Belongs to the class-I pyridoxal-phosphate-dependent aminotransferase family.</text>
</comment>
<dbReference type="CDD" id="cd00609">
    <property type="entry name" value="AAT_like"/>
    <property type="match status" value="1"/>
</dbReference>
<evidence type="ECO:0000313" key="8">
    <source>
        <dbReference type="Proteomes" id="UP000754563"/>
    </source>
</evidence>
<evidence type="ECO:0000313" key="7">
    <source>
        <dbReference type="EMBL" id="MCA9385900.1"/>
    </source>
</evidence>
<proteinExistence type="inferred from homology"/>
<reference evidence="7" key="2">
    <citation type="journal article" date="2021" name="Microbiome">
        <title>Successional dynamics and alternative stable states in a saline activated sludge microbial community over 9 years.</title>
        <authorList>
            <person name="Wang Y."/>
            <person name="Ye J."/>
            <person name="Ju F."/>
            <person name="Liu L."/>
            <person name="Boyd J.A."/>
            <person name="Deng Y."/>
            <person name="Parks D.H."/>
            <person name="Jiang X."/>
            <person name="Yin X."/>
            <person name="Woodcroft B.J."/>
            <person name="Tyson G.W."/>
            <person name="Hugenholtz P."/>
            <person name="Polz M.F."/>
            <person name="Zhang T."/>
        </authorList>
    </citation>
    <scope>NUCLEOTIDE SEQUENCE</scope>
    <source>
        <strain evidence="7">HKST-UBA11</strain>
    </source>
</reference>
<dbReference type="InterPro" id="IPR004839">
    <property type="entry name" value="Aminotransferase_I/II_large"/>
</dbReference>
<reference evidence="7" key="1">
    <citation type="submission" date="2020-04" db="EMBL/GenBank/DDBJ databases">
        <authorList>
            <person name="Zhang T."/>
        </authorList>
    </citation>
    <scope>NUCLEOTIDE SEQUENCE</scope>
    <source>
        <strain evidence="7">HKST-UBA11</strain>
    </source>
</reference>
<dbReference type="GO" id="GO:0006520">
    <property type="term" value="P:amino acid metabolic process"/>
    <property type="evidence" value="ECO:0007669"/>
    <property type="project" value="InterPro"/>
</dbReference>